<feature type="domain" description="D-isomer specific 2-hydroxyacid dehydrogenase NAD-binding" evidence="3">
    <location>
        <begin position="11"/>
        <end position="110"/>
    </location>
</feature>
<dbReference type="EMBL" id="AP012159">
    <property type="protein sequence ID" value="BAK82760.1"/>
    <property type="molecule type" value="Genomic_DNA"/>
</dbReference>
<accession>G2I3R3</accession>
<dbReference type="InterPro" id="IPR050223">
    <property type="entry name" value="D-isomer_2-hydroxyacid_DH"/>
</dbReference>
<dbReference type="STRING" id="634177.GLX_03480"/>
<evidence type="ECO:0000313" key="4">
    <source>
        <dbReference type="EMBL" id="BAK82760.1"/>
    </source>
</evidence>
<reference evidence="5" key="1">
    <citation type="journal article" date="2011" name="J. Bacteriol.">
        <title>Complete genome sequence of NBRC 3288, a unique cellulose-nonproducing strain of Gluconacetobacter xylinus isolated from vinegar.</title>
        <authorList>
            <person name="Ogino H."/>
            <person name="Azuma Y."/>
            <person name="Hosoyama A."/>
            <person name="Nakazawa H."/>
            <person name="Matsutani M."/>
            <person name="Hasegawa A."/>
            <person name="Otsuyama K."/>
            <person name="Matsushita K."/>
            <person name="Fujita N."/>
            <person name="Shirai M."/>
        </authorList>
    </citation>
    <scope>NUCLEOTIDE SEQUENCE [LARGE SCALE GENOMIC DNA]</scope>
    <source>
        <strain evidence="5">NBRC 3288 / BCRC 11682 / LMG 1693</strain>
    </source>
</reference>
<keyword evidence="1" id="KW-0560">Oxidoreductase</keyword>
<dbReference type="KEGG" id="gxy:GLX_03480"/>
<dbReference type="PATRIC" id="fig|634177.7.peg.394"/>
<dbReference type="AlphaFoldDB" id="G2I3R3"/>
<dbReference type="GO" id="GO:0030267">
    <property type="term" value="F:glyoxylate reductase (NADPH) activity"/>
    <property type="evidence" value="ECO:0007669"/>
    <property type="project" value="TreeGrafter"/>
</dbReference>
<dbReference type="SUPFAM" id="SSF51735">
    <property type="entry name" value="NAD(P)-binding Rossmann-fold domains"/>
    <property type="match status" value="1"/>
</dbReference>
<sequence>MPMPSSTTLTDCRFVPDLVTLARDSDILVVAASDGTGSLHLVNAAVLAALGPDGFLVNVARGSVVDEDALVTTLQQGTLEGVGLDVFTHEPDVLQALRESPRMVMQPHRASPWERYGWPWVIWWWTTLSPILRAGPCSPPLPDTLAQHRRRST</sequence>
<proteinExistence type="predicted"/>
<gene>
    <name evidence="4" type="ordered locus">GLX_03480</name>
</gene>
<dbReference type="PANTHER" id="PTHR10996">
    <property type="entry name" value="2-HYDROXYACID DEHYDROGENASE-RELATED"/>
    <property type="match status" value="1"/>
</dbReference>
<dbReference type="Gene3D" id="3.40.50.720">
    <property type="entry name" value="NAD(P)-binding Rossmann-like Domain"/>
    <property type="match status" value="1"/>
</dbReference>
<evidence type="ECO:0000313" key="5">
    <source>
        <dbReference type="Proteomes" id="UP000009044"/>
    </source>
</evidence>
<name>G2I3R3_KOMMN</name>
<dbReference type="RefSeq" id="WP_014104337.1">
    <property type="nucleotide sequence ID" value="NC_016027.1"/>
</dbReference>
<evidence type="ECO:0000256" key="2">
    <source>
        <dbReference type="ARBA" id="ARBA00023027"/>
    </source>
</evidence>
<dbReference type="Proteomes" id="UP000009044">
    <property type="component" value="Chromosome"/>
</dbReference>
<dbReference type="PANTHER" id="PTHR10996:SF178">
    <property type="entry name" value="2-HYDROXYACID DEHYDROGENASE YGL185C-RELATED"/>
    <property type="match status" value="1"/>
</dbReference>
<protein>
    <submittedName>
        <fullName evidence="4">D-isomer-specific 2-hydroxyacid dehydrogenase</fullName>
    </submittedName>
</protein>
<evidence type="ECO:0000256" key="1">
    <source>
        <dbReference type="ARBA" id="ARBA00023002"/>
    </source>
</evidence>
<keyword evidence="2" id="KW-0520">NAD</keyword>
<dbReference type="Pfam" id="PF02826">
    <property type="entry name" value="2-Hacid_dh_C"/>
    <property type="match status" value="1"/>
</dbReference>
<dbReference type="InterPro" id="IPR036291">
    <property type="entry name" value="NAD(P)-bd_dom_sf"/>
</dbReference>
<dbReference type="HOGENOM" id="CLU_1710861_0_0_5"/>
<dbReference type="eggNOG" id="COG1052">
    <property type="taxonomic scope" value="Bacteria"/>
</dbReference>
<organism evidence="4 5">
    <name type="scientific">Komagataeibacter medellinensis (strain NBRC 3288 / BCRC 11682 / LMG 1693 / Kondo 51)</name>
    <name type="common">Gluconacetobacter medellinensis</name>
    <dbReference type="NCBI Taxonomy" id="634177"/>
    <lineage>
        <taxon>Bacteria</taxon>
        <taxon>Pseudomonadati</taxon>
        <taxon>Pseudomonadota</taxon>
        <taxon>Alphaproteobacteria</taxon>
        <taxon>Acetobacterales</taxon>
        <taxon>Acetobacteraceae</taxon>
        <taxon>Komagataeibacter</taxon>
    </lineage>
</organism>
<dbReference type="InterPro" id="IPR006140">
    <property type="entry name" value="D-isomer_DH_NAD-bd"/>
</dbReference>
<dbReference type="GO" id="GO:0016618">
    <property type="term" value="F:hydroxypyruvate reductase [NAD(P)H] activity"/>
    <property type="evidence" value="ECO:0007669"/>
    <property type="project" value="TreeGrafter"/>
</dbReference>
<dbReference type="GO" id="GO:0005829">
    <property type="term" value="C:cytosol"/>
    <property type="evidence" value="ECO:0007669"/>
    <property type="project" value="TreeGrafter"/>
</dbReference>
<evidence type="ECO:0000259" key="3">
    <source>
        <dbReference type="Pfam" id="PF02826"/>
    </source>
</evidence>
<dbReference type="GO" id="GO:0051287">
    <property type="term" value="F:NAD binding"/>
    <property type="evidence" value="ECO:0007669"/>
    <property type="project" value="InterPro"/>
</dbReference>